<reference evidence="3 4" key="1">
    <citation type="journal article" date="2006" name="J. Virol.">
        <title>Genome of crocodilepox virus.</title>
        <authorList>
            <person name="Afonso C.L."/>
            <person name="Tulman E.R."/>
            <person name="Delhon G."/>
            <person name="Lu Z."/>
            <person name="Viljoen G.J."/>
            <person name="Wallace D.B."/>
            <person name="Kutish G.F."/>
            <person name="Rock D.L."/>
        </authorList>
    </citation>
    <scope>NUCLEOTIDE SEQUENCE [LARGE SCALE GENOMIC DNA]</scope>
    <source>
        <strain evidence="4">Isolate Crocodylus niloticus/Zimbabwe/Ume/2001</strain>
    </source>
</reference>
<accession>Q06ZZ3</accession>
<dbReference type="RefSeq" id="YP_784348.1">
    <property type="nucleotide sequence ID" value="NC_008030.1"/>
</dbReference>
<dbReference type="CDD" id="cd00037">
    <property type="entry name" value="CLECT"/>
    <property type="match status" value="1"/>
</dbReference>
<dbReference type="Pfam" id="PF00059">
    <property type="entry name" value="Lectin_C"/>
    <property type="match status" value="1"/>
</dbReference>
<organism evidence="3 4">
    <name type="scientific">Nile crocodilepox virus (isolate Crocodylus niloticus/Zimbabwe/Ume/2001)</name>
    <name type="common">CRV</name>
    <dbReference type="NCBI Taxonomy" id="1289473"/>
    <lineage>
        <taxon>Viruses</taxon>
        <taxon>Varidnaviria</taxon>
        <taxon>Bamfordvirae</taxon>
        <taxon>Nucleocytoviricota</taxon>
        <taxon>Pokkesviricetes</taxon>
        <taxon>Chitovirales</taxon>
        <taxon>Poxviridae</taxon>
        <taxon>Chordopoxvirinae</taxon>
        <taxon>Crocodylidpoxvirus</taxon>
        <taxon>Crocodylidpoxvirus nilecrocodilepox</taxon>
        <taxon>Nile crocodilepox virus</taxon>
    </lineage>
</organism>
<dbReference type="GeneID" id="4363411"/>
<dbReference type="InterPro" id="IPR001304">
    <property type="entry name" value="C-type_lectin-like"/>
</dbReference>
<dbReference type="KEGG" id="vg:4363411"/>
<keyword evidence="3" id="KW-0946">Virion</keyword>
<dbReference type="GO" id="GO:0019031">
    <property type="term" value="C:viral envelope"/>
    <property type="evidence" value="ECO:0007669"/>
    <property type="project" value="UniProtKB-KW"/>
</dbReference>
<organismHost>
    <name type="scientific">Crocodylus niloticus</name>
    <name type="common">Nile crocodile</name>
    <name type="synonym">African crocodile</name>
    <dbReference type="NCBI Taxonomy" id="8501"/>
</organismHost>
<evidence type="ECO:0000256" key="1">
    <source>
        <dbReference type="SAM" id="Phobius"/>
    </source>
</evidence>
<dbReference type="Proteomes" id="UP000011300">
    <property type="component" value="Segment"/>
</dbReference>
<organismHost>
    <name type="scientific">Crocodylus johnstoni</name>
    <name type="common">Australian freshwater crocodile</name>
    <dbReference type="NCBI Taxonomy" id="184234"/>
</organismHost>
<gene>
    <name evidence="3" type="ORF">CRV158</name>
</gene>
<protein>
    <submittedName>
        <fullName evidence="3">EEV envelope protein</fullName>
    </submittedName>
</protein>
<dbReference type="InterPro" id="IPR016186">
    <property type="entry name" value="C-type_lectin-like/link_sf"/>
</dbReference>
<feature type="transmembrane region" description="Helical" evidence="1">
    <location>
        <begin position="6"/>
        <end position="28"/>
    </location>
</feature>
<proteinExistence type="predicted"/>
<evidence type="ECO:0000259" key="2">
    <source>
        <dbReference type="Pfam" id="PF00059"/>
    </source>
</evidence>
<keyword evidence="1" id="KW-1133">Transmembrane helix</keyword>
<keyword evidence="1" id="KW-0812">Transmembrane</keyword>
<name>Q06ZZ3_CPRVZ</name>
<keyword evidence="3" id="KW-0261">Viral envelope protein</keyword>
<feature type="domain" description="C-type lectin" evidence="2">
    <location>
        <begin position="56"/>
        <end position="156"/>
    </location>
</feature>
<sequence>MLCKVILGVTTTISLGSIAALLSVYFFLLQQVPEAIDCGDRAVSVRAKCYYFNEVKMSALNAQTKCRSMGGALPGTPETDWVSNVLTDLSNAPYWIKYSYKFDGLIWRDIYTNVTVRSLSMTVRSRGDIHKHPFCAVWAPKPLAEPCSNSHATVCVIKKRKL</sequence>
<dbReference type="InterPro" id="IPR016187">
    <property type="entry name" value="CTDL_fold"/>
</dbReference>
<dbReference type="EMBL" id="DQ356948">
    <property type="protein sequence ID" value="ABJ09049.1"/>
    <property type="molecule type" value="Genomic_DNA"/>
</dbReference>
<dbReference type="Gene3D" id="3.10.100.10">
    <property type="entry name" value="Mannose-Binding Protein A, subunit A"/>
    <property type="match status" value="1"/>
</dbReference>
<evidence type="ECO:0000313" key="3">
    <source>
        <dbReference type="EMBL" id="ABJ09049.1"/>
    </source>
</evidence>
<keyword evidence="1" id="KW-0472">Membrane</keyword>
<organismHost>
    <name type="scientific">Crocodylus porosus</name>
    <name type="common">Saltwater crocodile</name>
    <name type="synonym">Estuarine crocodile</name>
    <dbReference type="NCBI Taxonomy" id="8502"/>
</organismHost>
<keyword evidence="4" id="KW-1185">Reference proteome</keyword>
<evidence type="ECO:0000313" key="4">
    <source>
        <dbReference type="Proteomes" id="UP000011300"/>
    </source>
</evidence>
<dbReference type="SUPFAM" id="SSF56436">
    <property type="entry name" value="C-type lectin-like"/>
    <property type="match status" value="1"/>
</dbReference>